<reference evidence="4" key="1">
    <citation type="submission" date="2018-05" db="EMBL/GenBank/DDBJ databases">
        <title>Algibacter marinivivus sp. nov., isolated from sample around a algae.</title>
        <authorList>
            <person name="Lu D."/>
        </authorList>
    </citation>
    <scope>NUCLEOTIDE SEQUENCE [LARGE SCALE GENOMIC DNA]</scope>
    <source>
        <strain evidence="4">ZY111</strain>
    </source>
</reference>
<proteinExistence type="inferred from homology"/>
<dbReference type="GO" id="GO:0016787">
    <property type="term" value="F:hydrolase activity"/>
    <property type="evidence" value="ECO:0007669"/>
    <property type="project" value="UniProtKB-KW"/>
</dbReference>
<dbReference type="RefSeq" id="WP_109351108.1">
    <property type="nucleotide sequence ID" value="NZ_QFRI01000001.1"/>
</dbReference>
<dbReference type="SUPFAM" id="SSF56601">
    <property type="entry name" value="beta-lactamase/transpeptidase-like"/>
    <property type="match status" value="1"/>
</dbReference>
<keyword evidence="3" id="KW-0378">Hydrolase</keyword>
<dbReference type="InterPro" id="IPR001466">
    <property type="entry name" value="Beta-lactam-related"/>
</dbReference>
<evidence type="ECO:0000313" key="3">
    <source>
        <dbReference type="EMBL" id="PWH83084.1"/>
    </source>
</evidence>
<dbReference type="InterPro" id="IPR012338">
    <property type="entry name" value="Beta-lactam/transpept-like"/>
</dbReference>
<comment type="caution">
    <text evidence="3">The sequence shown here is derived from an EMBL/GenBank/DDBJ whole genome shotgun (WGS) entry which is preliminary data.</text>
</comment>
<comment type="similarity">
    <text evidence="1">Belongs to the beta-lactamase family.</text>
</comment>
<dbReference type="Proteomes" id="UP000245375">
    <property type="component" value="Unassembled WGS sequence"/>
</dbReference>
<dbReference type="PANTHER" id="PTHR22935:SF95">
    <property type="entry name" value="BETA-LACTAMASE-LIKE 1-RELATED"/>
    <property type="match status" value="1"/>
</dbReference>
<dbReference type="EMBL" id="QFRI01000001">
    <property type="protein sequence ID" value="PWH83084.1"/>
    <property type="molecule type" value="Genomic_DNA"/>
</dbReference>
<sequence length="367" mass="41716">MKKNYLLLIAFVITVSCISQNKFIYSEAALKKIIDKNVNELLTDKSIRSVAIGVYLKGNEFSAYYGELDKEKNNAPNDGSIYSIASITKTMTGLLAARAVLDDKFYLEDDIRQYLKGDYKNLSFNNHPIKIKHLLTHTSGLPAELVGVEAYLKNGDINGALNFVENYKKDNFFKDLKRIKINKTPGTEYVYSSNGTNLLGYILENVYKMSYELLLKKYIFKPSEMDNTKLELSDIELQKLTKGHDGQGNTTPNQPRFHLGADGYLKSTIPDLQKYMKFLLNDKNVVAQESWKKVTQNTTPMGYFWHIENDNKTTIYKHAGTAIGTTSWLIICPKNKIGISMIINSRFSNSSDLLYSTVKNIFHDINL</sequence>
<keyword evidence="4" id="KW-1185">Reference proteome</keyword>
<evidence type="ECO:0000313" key="4">
    <source>
        <dbReference type="Proteomes" id="UP000245375"/>
    </source>
</evidence>
<dbReference type="OrthoDB" id="9793489at2"/>
<dbReference type="PANTHER" id="PTHR22935">
    <property type="entry name" value="PENICILLIN-BINDING PROTEIN"/>
    <property type="match status" value="1"/>
</dbReference>
<protein>
    <submittedName>
        <fullName evidence="3">Serine hydrolase</fullName>
    </submittedName>
</protein>
<reference evidence="3 4" key="2">
    <citation type="submission" date="2018-05" db="EMBL/GenBank/DDBJ databases">
        <title>Algibacter marinivivus sp. nov., isolated from sample around a algae.</title>
        <authorList>
            <person name="Zhong X."/>
        </authorList>
    </citation>
    <scope>NUCLEOTIDE SEQUENCE [LARGE SCALE GENOMIC DNA]</scope>
    <source>
        <strain evidence="3 4">ZY111</strain>
    </source>
</reference>
<dbReference type="InterPro" id="IPR051478">
    <property type="entry name" value="Beta-lactamase-like_AB/R"/>
</dbReference>
<dbReference type="Pfam" id="PF00144">
    <property type="entry name" value="Beta-lactamase"/>
    <property type="match status" value="1"/>
</dbReference>
<organism evidence="3 4">
    <name type="scientific">Algibacter marinivivus</name>
    <dbReference type="NCBI Taxonomy" id="2100723"/>
    <lineage>
        <taxon>Bacteria</taxon>
        <taxon>Pseudomonadati</taxon>
        <taxon>Bacteroidota</taxon>
        <taxon>Flavobacteriia</taxon>
        <taxon>Flavobacteriales</taxon>
        <taxon>Flavobacteriaceae</taxon>
        <taxon>Algibacter</taxon>
    </lineage>
</organism>
<evidence type="ECO:0000259" key="2">
    <source>
        <dbReference type="Pfam" id="PF00144"/>
    </source>
</evidence>
<accession>A0A2U2X5Q7</accession>
<feature type="domain" description="Beta-lactamase-related" evidence="2">
    <location>
        <begin position="34"/>
        <end position="352"/>
    </location>
</feature>
<dbReference type="Gene3D" id="3.40.710.10">
    <property type="entry name" value="DD-peptidase/beta-lactamase superfamily"/>
    <property type="match status" value="1"/>
</dbReference>
<evidence type="ECO:0000256" key="1">
    <source>
        <dbReference type="ARBA" id="ARBA00038473"/>
    </source>
</evidence>
<dbReference type="AlphaFoldDB" id="A0A2U2X5Q7"/>
<gene>
    <name evidence="3" type="ORF">DIS18_00580</name>
</gene>
<name>A0A2U2X5Q7_9FLAO</name>
<dbReference type="PROSITE" id="PS51257">
    <property type="entry name" value="PROKAR_LIPOPROTEIN"/>
    <property type="match status" value="1"/>
</dbReference>